<keyword evidence="2" id="KW-1185">Reference proteome</keyword>
<organism evidence="1 2">
    <name type="scientific">Pseudomonas quercus</name>
    <dbReference type="NCBI Taxonomy" id="2722792"/>
    <lineage>
        <taxon>Bacteria</taxon>
        <taxon>Pseudomonadati</taxon>
        <taxon>Pseudomonadota</taxon>
        <taxon>Gammaproteobacteria</taxon>
        <taxon>Pseudomonadales</taxon>
        <taxon>Pseudomonadaceae</taxon>
        <taxon>Pseudomonas</taxon>
    </lineage>
</organism>
<sequence>MRIDGVGSRAYPIKRKPRSGLARVDEAVDDQEGETEVIEARQRPAAGGSRGSLVPVFSARQHEEMFRGVNARVASALASYMTTATFVDWEGEVLGLDVHI</sequence>
<accession>A0ABX0YEM8</accession>
<comment type="caution">
    <text evidence="1">The sequence shown here is derived from an EMBL/GenBank/DDBJ whole genome shotgun (WGS) entry which is preliminary data.</text>
</comment>
<proteinExistence type="predicted"/>
<name>A0ABX0YEM8_9PSED</name>
<evidence type="ECO:0000313" key="2">
    <source>
        <dbReference type="Proteomes" id="UP000746535"/>
    </source>
</evidence>
<dbReference type="Proteomes" id="UP000746535">
    <property type="component" value="Unassembled WGS sequence"/>
</dbReference>
<dbReference type="EMBL" id="JAAVJI010000007">
    <property type="protein sequence ID" value="NJP01790.1"/>
    <property type="molecule type" value="Genomic_DNA"/>
</dbReference>
<gene>
    <name evidence="1" type="ORF">HBH25_13125</name>
</gene>
<dbReference type="RefSeq" id="WP_168084365.1">
    <property type="nucleotide sequence ID" value="NZ_JAAVJI010000007.1"/>
</dbReference>
<reference evidence="1 2" key="1">
    <citation type="submission" date="2020-03" db="EMBL/GenBank/DDBJ databases">
        <authorList>
            <person name="Wang L."/>
            <person name="He N."/>
            <person name="Li Y."/>
            <person name="Fang Y."/>
            <person name="Zhang F."/>
        </authorList>
    </citation>
    <scope>NUCLEOTIDE SEQUENCE [LARGE SCALE GENOMIC DNA]</scope>
    <source>
        <strain evidence="2">hsmgli-8</strain>
    </source>
</reference>
<evidence type="ECO:0000313" key="1">
    <source>
        <dbReference type="EMBL" id="NJP01790.1"/>
    </source>
</evidence>
<protein>
    <submittedName>
        <fullName evidence="1">Uncharacterized protein</fullName>
    </submittedName>
</protein>